<dbReference type="RefSeq" id="WP_143457120.1">
    <property type="nucleotide sequence ID" value="NZ_CP048103.1"/>
</dbReference>
<gene>
    <name evidence="2" type="ORF">SAMN05421790_107105</name>
</gene>
<evidence type="ECO:0000313" key="2">
    <source>
        <dbReference type="EMBL" id="SIS90596.1"/>
    </source>
</evidence>
<name>A0A1N7MWX1_9BACL</name>
<accession>A0A1N7MWX1</accession>
<dbReference type="Proteomes" id="UP000186795">
    <property type="component" value="Unassembled WGS sequence"/>
</dbReference>
<reference evidence="3" key="1">
    <citation type="submission" date="2017-01" db="EMBL/GenBank/DDBJ databases">
        <authorList>
            <person name="Varghese N."/>
            <person name="Submissions S."/>
        </authorList>
    </citation>
    <scope>NUCLEOTIDE SEQUENCE [LARGE SCALE GENOMIC DNA]</scope>
    <source>
        <strain evidence="3">DSM 45196</strain>
    </source>
</reference>
<evidence type="ECO:0000256" key="1">
    <source>
        <dbReference type="SAM" id="Phobius"/>
    </source>
</evidence>
<keyword evidence="1" id="KW-0812">Transmembrane</keyword>
<dbReference type="AlphaFoldDB" id="A0A1N7MWX1"/>
<organism evidence="2 3">
    <name type="scientific">Kroppenstedtia eburnea</name>
    <dbReference type="NCBI Taxonomy" id="714067"/>
    <lineage>
        <taxon>Bacteria</taxon>
        <taxon>Bacillati</taxon>
        <taxon>Bacillota</taxon>
        <taxon>Bacilli</taxon>
        <taxon>Bacillales</taxon>
        <taxon>Thermoactinomycetaceae</taxon>
        <taxon>Kroppenstedtia</taxon>
    </lineage>
</organism>
<feature type="transmembrane region" description="Helical" evidence="1">
    <location>
        <begin position="27"/>
        <end position="44"/>
    </location>
</feature>
<keyword evidence="1" id="KW-1133">Transmembrane helix</keyword>
<protein>
    <submittedName>
        <fullName evidence="2">Uncharacterized protein</fullName>
    </submittedName>
</protein>
<keyword evidence="1" id="KW-0472">Membrane</keyword>
<sequence>MEEAWSIYWGHCFGGLRRSFKVMKDHFFPVMGILFLLFGVEMLLKTVLMGGALFLAQTYFLSIRLVLDSKVKGAIK</sequence>
<dbReference type="EMBL" id="FTOD01000007">
    <property type="protein sequence ID" value="SIS90596.1"/>
    <property type="molecule type" value="Genomic_DNA"/>
</dbReference>
<keyword evidence="3" id="KW-1185">Reference proteome</keyword>
<proteinExistence type="predicted"/>
<evidence type="ECO:0000313" key="3">
    <source>
        <dbReference type="Proteomes" id="UP000186795"/>
    </source>
</evidence>